<feature type="domain" description="RNA polymerase sigma factor 70 region 4 type 2" evidence="6">
    <location>
        <begin position="102"/>
        <end position="152"/>
    </location>
</feature>
<evidence type="ECO:0000256" key="3">
    <source>
        <dbReference type="ARBA" id="ARBA00023082"/>
    </source>
</evidence>
<keyword evidence="4" id="KW-0804">Transcription</keyword>
<dbReference type="Pfam" id="PF08281">
    <property type="entry name" value="Sigma70_r4_2"/>
    <property type="match status" value="1"/>
</dbReference>
<evidence type="ECO:0000256" key="1">
    <source>
        <dbReference type="ARBA" id="ARBA00010641"/>
    </source>
</evidence>
<dbReference type="GO" id="GO:0016987">
    <property type="term" value="F:sigma factor activity"/>
    <property type="evidence" value="ECO:0007669"/>
    <property type="project" value="UniProtKB-KW"/>
</dbReference>
<dbReference type="AlphaFoldDB" id="A0A4Z0PR92"/>
<evidence type="ECO:0000259" key="5">
    <source>
        <dbReference type="Pfam" id="PF04542"/>
    </source>
</evidence>
<dbReference type="OrthoDB" id="9784272at2"/>
<feature type="domain" description="RNA polymerase sigma-70 region 2" evidence="5">
    <location>
        <begin position="4"/>
        <end position="67"/>
    </location>
</feature>
<dbReference type="NCBIfam" id="TIGR02937">
    <property type="entry name" value="sigma70-ECF"/>
    <property type="match status" value="1"/>
</dbReference>
<dbReference type="InterPro" id="IPR014284">
    <property type="entry name" value="RNA_pol_sigma-70_dom"/>
</dbReference>
<dbReference type="InterPro" id="IPR036388">
    <property type="entry name" value="WH-like_DNA-bd_sf"/>
</dbReference>
<evidence type="ECO:0000256" key="4">
    <source>
        <dbReference type="ARBA" id="ARBA00023163"/>
    </source>
</evidence>
<dbReference type="GO" id="GO:0003677">
    <property type="term" value="F:DNA binding"/>
    <property type="evidence" value="ECO:0007669"/>
    <property type="project" value="InterPro"/>
</dbReference>
<dbReference type="EMBL" id="SRLD01000001">
    <property type="protein sequence ID" value="TGE20247.1"/>
    <property type="molecule type" value="Genomic_DNA"/>
</dbReference>
<proteinExistence type="inferred from homology"/>
<evidence type="ECO:0000313" key="7">
    <source>
        <dbReference type="EMBL" id="TGE20247.1"/>
    </source>
</evidence>
<dbReference type="InterPro" id="IPR007627">
    <property type="entry name" value="RNA_pol_sigma70_r2"/>
</dbReference>
<dbReference type="InterPro" id="IPR039425">
    <property type="entry name" value="RNA_pol_sigma-70-like"/>
</dbReference>
<dbReference type="SUPFAM" id="SSF88659">
    <property type="entry name" value="Sigma3 and sigma4 domains of RNA polymerase sigma factors"/>
    <property type="match status" value="1"/>
</dbReference>
<dbReference type="Gene3D" id="1.10.1740.10">
    <property type="match status" value="1"/>
</dbReference>
<comment type="similarity">
    <text evidence="1">Belongs to the sigma-70 factor family. ECF subfamily.</text>
</comment>
<evidence type="ECO:0000256" key="2">
    <source>
        <dbReference type="ARBA" id="ARBA00023015"/>
    </source>
</evidence>
<keyword evidence="3" id="KW-0731">Sigma factor</keyword>
<gene>
    <name evidence="7" type="ORF">E5J99_01110</name>
</gene>
<dbReference type="InterPro" id="IPR013325">
    <property type="entry name" value="RNA_pol_sigma_r2"/>
</dbReference>
<dbReference type="GO" id="GO:0006352">
    <property type="term" value="P:DNA-templated transcription initiation"/>
    <property type="evidence" value="ECO:0007669"/>
    <property type="project" value="InterPro"/>
</dbReference>
<dbReference type="PANTHER" id="PTHR43133:SF62">
    <property type="entry name" value="RNA POLYMERASE SIGMA FACTOR SIGZ"/>
    <property type="match status" value="1"/>
</dbReference>
<dbReference type="CDD" id="cd06171">
    <property type="entry name" value="Sigma70_r4"/>
    <property type="match status" value="1"/>
</dbReference>
<keyword evidence="2" id="KW-0805">Transcription regulation</keyword>
<sequence>MTHFYTAYRRTLYSVILRIVPQPEVAEDVLQDSMLKIWDAFLSYDATKGRLFTWALNVCRNTALDRICTLHYRSCSRTLPLEESPAWRQPATPSFRPEHIGLWELTRRLRPEYRAVIDLLYYGGYTQQEASDELAVPLGTVKTRAQAALRELGRQMR</sequence>
<dbReference type="Pfam" id="PF04542">
    <property type="entry name" value="Sigma70_r2"/>
    <property type="match status" value="1"/>
</dbReference>
<evidence type="ECO:0000259" key="6">
    <source>
        <dbReference type="Pfam" id="PF08281"/>
    </source>
</evidence>
<evidence type="ECO:0000313" key="8">
    <source>
        <dbReference type="Proteomes" id="UP000297739"/>
    </source>
</evidence>
<dbReference type="InterPro" id="IPR013249">
    <property type="entry name" value="RNA_pol_sigma70_r4_t2"/>
</dbReference>
<dbReference type="PANTHER" id="PTHR43133">
    <property type="entry name" value="RNA POLYMERASE ECF-TYPE SIGMA FACTO"/>
    <property type="match status" value="1"/>
</dbReference>
<reference evidence="7 8" key="1">
    <citation type="submission" date="2019-04" db="EMBL/GenBank/DDBJ databases">
        <authorList>
            <person name="Feng G."/>
            <person name="Zhang J."/>
            <person name="Zhu H."/>
        </authorList>
    </citation>
    <scope>NUCLEOTIDE SEQUENCE [LARGE SCALE GENOMIC DNA]</scope>
    <source>
        <strain evidence="7 8">JCM 17223</strain>
    </source>
</reference>
<protein>
    <submittedName>
        <fullName evidence="7">RNA polymerase sigma factor</fullName>
    </submittedName>
</protein>
<organism evidence="7 8">
    <name type="scientific">Hymenobacter elongatus</name>
    <dbReference type="NCBI Taxonomy" id="877208"/>
    <lineage>
        <taxon>Bacteria</taxon>
        <taxon>Pseudomonadati</taxon>
        <taxon>Bacteroidota</taxon>
        <taxon>Cytophagia</taxon>
        <taxon>Cytophagales</taxon>
        <taxon>Hymenobacteraceae</taxon>
        <taxon>Hymenobacter</taxon>
    </lineage>
</organism>
<dbReference type="Gene3D" id="1.10.10.10">
    <property type="entry name" value="Winged helix-like DNA-binding domain superfamily/Winged helix DNA-binding domain"/>
    <property type="match status" value="1"/>
</dbReference>
<keyword evidence="8" id="KW-1185">Reference proteome</keyword>
<dbReference type="SUPFAM" id="SSF88946">
    <property type="entry name" value="Sigma2 domain of RNA polymerase sigma factors"/>
    <property type="match status" value="1"/>
</dbReference>
<dbReference type="Proteomes" id="UP000297739">
    <property type="component" value="Unassembled WGS sequence"/>
</dbReference>
<accession>A0A4Z0PR92</accession>
<name>A0A4Z0PR92_9BACT</name>
<comment type="caution">
    <text evidence="7">The sequence shown here is derived from an EMBL/GenBank/DDBJ whole genome shotgun (WGS) entry which is preliminary data.</text>
</comment>
<dbReference type="InterPro" id="IPR013324">
    <property type="entry name" value="RNA_pol_sigma_r3/r4-like"/>
</dbReference>